<dbReference type="Gene3D" id="1.10.3720.10">
    <property type="entry name" value="MetI-like"/>
    <property type="match status" value="1"/>
</dbReference>
<keyword evidence="3" id="KW-1003">Cell membrane</keyword>
<dbReference type="InterPro" id="IPR000515">
    <property type="entry name" value="MetI-like"/>
</dbReference>
<gene>
    <name evidence="9" type="primary">dppB_1</name>
    <name evidence="9" type="ORF">ERS852407_00695</name>
</gene>
<feature type="transmembrane region" description="Helical" evidence="7">
    <location>
        <begin position="9"/>
        <end position="30"/>
    </location>
</feature>
<reference evidence="9 10" key="1">
    <citation type="submission" date="2015-09" db="EMBL/GenBank/DDBJ databases">
        <authorList>
            <consortium name="Pathogen Informatics"/>
        </authorList>
    </citation>
    <scope>NUCLEOTIDE SEQUENCE [LARGE SCALE GENOMIC DNA]</scope>
    <source>
        <strain evidence="9 10">2789STDY5608850</strain>
    </source>
</reference>
<dbReference type="PROSITE" id="PS50928">
    <property type="entry name" value="ABC_TM1"/>
    <property type="match status" value="1"/>
</dbReference>
<evidence type="ECO:0000256" key="3">
    <source>
        <dbReference type="ARBA" id="ARBA00022475"/>
    </source>
</evidence>
<feature type="transmembrane region" description="Helical" evidence="7">
    <location>
        <begin position="136"/>
        <end position="159"/>
    </location>
</feature>
<feature type="domain" description="ABC transmembrane type-1" evidence="8">
    <location>
        <begin position="97"/>
        <end position="294"/>
    </location>
</feature>
<proteinExistence type="inferred from homology"/>
<dbReference type="GO" id="GO:0055085">
    <property type="term" value="P:transmembrane transport"/>
    <property type="evidence" value="ECO:0007669"/>
    <property type="project" value="InterPro"/>
</dbReference>
<evidence type="ECO:0000313" key="9">
    <source>
        <dbReference type="EMBL" id="CUN60887.1"/>
    </source>
</evidence>
<evidence type="ECO:0000259" key="8">
    <source>
        <dbReference type="PROSITE" id="PS50928"/>
    </source>
</evidence>
<dbReference type="PANTHER" id="PTHR43163:SF6">
    <property type="entry name" value="DIPEPTIDE TRANSPORT SYSTEM PERMEASE PROTEIN DPPB-RELATED"/>
    <property type="match status" value="1"/>
</dbReference>
<comment type="subcellular location">
    <subcellularLocation>
        <location evidence="1 7">Cell membrane</location>
        <topology evidence="1 7">Multi-pass membrane protein</topology>
    </subcellularLocation>
</comment>
<dbReference type="CDD" id="cd06261">
    <property type="entry name" value="TM_PBP2"/>
    <property type="match status" value="1"/>
</dbReference>
<feature type="transmembrane region" description="Helical" evidence="7">
    <location>
        <begin position="103"/>
        <end position="124"/>
    </location>
</feature>
<dbReference type="InterPro" id="IPR045621">
    <property type="entry name" value="BPD_transp_1_N"/>
</dbReference>
<dbReference type="AlphaFoldDB" id="A0A173YCE8"/>
<dbReference type="Pfam" id="PF19300">
    <property type="entry name" value="BPD_transp_1_N"/>
    <property type="match status" value="1"/>
</dbReference>
<dbReference type="SUPFAM" id="SSF161098">
    <property type="entry name" value="MetI-like"/>
    <property type="match status" value="1"/>
</dbReference>
<feature type="transmembrane region" description="Helical" evidence="7">
    <location>
        <begin position="275"/>
        <end position="301"/>
    </location>
</feature>
<organism evidence="9 10">
    <name type="scientific">Hungatella hathewayi</name>
    <dbReference type="NCBI Taxonomy" id="154046"/>
    <lineage>
        <taxon>Bacteria</taxon>
        <taxon>Bacillati</taxon>
        <taxon>Bacillota</taxon>
        <taxon>Clostridia</taxon>
        <taxon>Lachnospirales</taxon>
        <taxon>Lachnospiraceae</taxon>
        <taxon>Hungatella</taxon>
    </lineage>
</organism>
<comment type="similarity">
    <text evidence="7">Belongs to the binding-protein-dependent transport system permease family.</text>
</comment>
<sequence>MAKYILKRILWIVPVCLGVLLIVFSISYFAPGDPVMSMLGASGYTPEAYASLKHELGLDQPFFAQYFRYIVNIVTKFDFGNSYTYGHAVSGEIISRIGITVKLGVLSVIVTTLIGVPFGVISATKQYSAMDYSVTVGSLFFAAMPNFWLALICIIVFALKLKWLPATGMGNWRYMVLPVLANSMGTVANVARMSRSSMLEVIRSDYIRTARAKGCRENTVIWRHALHNAVIPILTVVGMQLGTVMAGSVVIETIFNMPGLGSYLLTGISGRDYPVINACVLILAFFICIMNLIVDLCYAFADPRIRSQYVSGRKKKNTAKEGS</sequence>
<name>A0A173YCE8_9FIRM</name>
<feature type="transmembrane region" description="Helical" evidence="7">
    <location>
        <begin position="229"/>
        <end position="255"/>
    </location>
</feature>
<evidence type="ECO:0000313" key="10">
    <source>
        <dbReference type="Proteomes" id="UP000095651"/>
    </source>
</evidence>
<accession>A0A173YCE8</accession>
<keyword evidence="2 7" id="KW-0813">Transport</keyword>
<evidence type="ECO:0000256" key="2">
    <source>
        <dbReference type="ARBA" id="ARBA00022448"/>
    </source>
</evidence>
<evidence type="ECO:0000256" key="6">
    <source>
        <dbReference type="ARBA" id="ARBA00023136"/>
    </source>
</evidence>
<evidence type="ECO:0000256" key="7">
    <source>
        <dbReference type="RuleBase" id="RU363032"/>
    </source>
</evidence>
<dbReference type="Pfam" id="PF00528">
    <property type="entry name" value="BPD_transp_1"/>
    <property type="match status" value="1"/>
</dbReference>
<evidence type="ECO:0000256" key="4">
    <source>
        <dbReference type="ARBA" id="ARBA00022692"/>
    </source>
</evidence>
<evidence type="ECO:0000256" key="5">
    <source>
        <dbReference type="ARBA" id="ARBA00022989"/>
    </source>
</evidence>
<dbReference type="InterPro" id="IPR035906">
    <property type="entry name" value="MetI-like_sf"/>
</dbReference>
<evidence type="ECO:0000256" key="1">
    <source>
        <dbReference type="ARBA" id="ARBA00004651"/>
    </source>
</evidence>
<keyword evidence="5 7" id="KW-1133">Transmembrane helix</keyword>
<feature type="transmembrane region" description="Helical" evidence="7">
    <location>
        <begin position="171"/>
        <end position="191"/>
    </location>
</feature>
<protein>
    <submittedName>
        <fullName evidence="9">ABC-type dipeptide/oligopeptide/nickel transport systems, permease components</fullName>
    </submittedName>
</protein>
<dbReference type="PANTHER" id="PTHR43163">
    <property type="entry name" value="DIPEPTIDE TRANSPORT SYSTEM PERMEASE PROTEIN DPPB-RELATED"/>
    <property type="match status" value="1"/>
</dbReference>
<dbReference type="EMBL" id="CYZE01000001">
    <property type="protein sequence ID" value="CUN60887.1"/>
    <property type="molecule type" value="Genomic_DNA"/>
</dbReference>
<keyword evidence="4 7" id="KW-0812">Transmembrane</keyword>
<keyword evidence="6 7" id="KW-0472">Membrane</keyword>
<dbReference type="RefSeq" id="WP_055652995.1">
    <property type="nucleotide sequence ID" value="NZ_CABIXC010000001.1"/>
</dbReference>
<dbReference type="GO" id="GO:0005886">
    <property type="term" value="C:plasma membrane"/>
    <property type="evidence" value="ECO:0007669"/>
    <property type="project" value="UniProtKB-SubCell"/>
</dbReference>
<dbReference type="Proteomes" id="UP000095651">
    <property type="component" value="Unassembled WGS sequence"/>
</dbReference>